<evidence type="ECO:0000313" key="5">
    <source>
        <dbReference type="Proteomes" id="UP000291981"/>
    </source>
</evidence>
<keyword evidence="2 4" id="KW-0808">Transferase</keyword>
<dbReference type="EMBL" id="SGIU01000001">
    <property type="protein sequence ID" value="TAI48594.1"/>
    <property type="molecule type" value="Genomic_DNA"/>
</dbReference>
<evidence type="ECO:0000256" key="1">
    <source>
        <dbReference type="ARBA" id="ARBA00022676"/>
    </source>
</evidence>
<dbReference type="PANTHER" id="PTHR22916">
    <property type="entry name" value="GLYCOSYLTRANSFERASE"/>
    <property type="match status" value="1"/>
</dbReference>
<dbReference type="Gene3D" id="3.90.550.10">
    <property type="entry name" value="Spore Coat Polysaccharide Biosynthesis Protein SpsA, Chain A"/>
    <property type="match status" value="1"/>
</dbReference>
<dbReference type="Proteomes" id="UP000291981">
    <property type="component" value="Unassembled WGS sequence"/>
</dbReference>
<evidence type="ECO:0000259" key="3">
    <source>
        <dbReference type="Pfam" id="PF00535"/>
    </source>
</evidence>
<dbReference type="SUPFAM" id="SSF53448">
    <property type="entry name" value="Nucleotide-diphospho-sugar transferases"/>
    <property type="match status" value="1"/>
</dbReference>
<evidence type="ECO:0000313" key="4">
    <source>
        <dbReference type="EMBL" id="TAI48594.1"/>
    </source>
</evidence>
<dbReference type="CDD" id="cd00761">
    <property type="entry name" value="Glyco_tranf_GTA_type"/>
    <property type="match status" value="1"/>
</dbReference>
<organism evidence="4 5">
    <name type="scientific">Flagellimonas allohymeniacidonis</name>
    <dbReference type="NCBI Taxonomy" id="2517819"/>
    <lineage>
        <taxon>Bacteria</taxon>
        <taxon>Pseudomonadati</taxon>
        <taxon>Bacteroidota</taxon>
        <taxon>Flavobacteriia</taxon>
        <taxon>Flavobacteriales</taxon>
        <taxon>Flavobacteriaceae</taxon>
        <taxon>Flagellimonas</taxon>
    </lineage>
</organism>
<gene>
    <name evidence="4" type="ORF">EW142_01975</name>
</gene>
<proteinExistence type="predicted"/>
<dbReference type="Pfam" id="PF00535">
    <property type="entry name" value="Glycos_transf_2"/>
    <property type="match status" value="1"/>
</dbReference>
<sequence>MFLSIILPIYNSEKYLKRCLQSLQKQGFSAEQYEIIMVNDGSTDGSGELIETFAQSHQNVIAKHQANQGVGAARNAGLDMARGKYIYFIDPDDYLAEDSLFFLTNICDSQNLEILEFDFVETEQLDLSKTNFPDISEMGIIQDGISHLGQRQFKSYVWSYIFDADFLKKSGIRFIEGKWMEDAIFCAEILMKSKAVSRIPLRAYRYVQVSGSAMHNREEGHNIKIMNDLLNAADRFSFLIDELQNEGKTLAANKLIVRQQSFSFFLLVRALRSKLPLKSIYSYMEKLTAARAFPLTSFISDSYNKWSYRILVFFFNGKGRFRVLFYIYRGAKSLLRR</sequence>
<keyword evidence="5" id="KW-1185">Reference proteome</keyword>
<protein>
    <submittedName>
        <fullName evidence="4">Glycosyltransferase</fullName>
    </submittedName>
</protein>
<dbReference type="InterPro" id="IPR029044">
    <property type="entry name" value="Nucleotide-diphossugar_trans"/>
</dbReference>
<reference evidence="4 5" key="1">
    <citation type="submission" date="2019-02" db="EMBL/GenBank/DDBJ databases">
        <title>Draft genome sequence of Muricauda sp. 176CP4-71.</title>
        <authorList>
            <person name="Park J.-S."/>
        </authorList>
    </citation>
    <scope>NUCLEOTIDE SEQUENCE [LARGE SCALE GENOMIC DNA]</scope>
    <source>
        <strain evidence="4 5">176CP4-71</strain>
    </source>
</reference>
<dbReference type="PANTHER" id="PTHR22916:SF51">
    <property type="entry name" value="GLYCOSYLTRANSFERASE EPSH-RELATED"/>
    <property type="match status" value="1"/>
</dbReference>
<evidence type="ECO:0000256" key="2">
    <source>
        <dbReference type="ARBA" id="ARBA00022679"/>
    </source>
</evidence>
<dbReference type="OrthoDB" id="396512at2"/>
<dbReference type="InterPro" id="IPR001173">
    <property type="entry name" value="Glyco_trans_2-like"/>
</dbReference>
<accession>A0A4Q8QFF3</accession>
<name>A0A4Q8QFF3_9FLAO</name>
<dbReference type="AlphaFoldDB" id="A0A4Q8QFF3"/>
<dbReference type="RefSeq" id="WP_130608913.1">
    <property type="nucleotide sequence ID" value="NZ_SGIU01000001.1"/>
</dbReference>
<comment type="caution">
    <text evidence="4">The sequence shown here is derived from an EMBL/GenBank/DDBJ whole genome shotgun (WGS) entry which is preliminary data.</text>
</comment>
<feature type="domain" description="Glycosyltransferase 2-like" evidence="3">
    <location>
        <begin position="4"/>
        <end position="100"/>
    </location>
</feature>
<keyword evidence="1" id="KW-0328">Glycosyltransferase</keyword>
<dbReference type="GO" id="GO:0016758">
    <property type="term" value="F:hexosyltransferase activity"/>
    <property type="evidence" value="ECO:0007669"/>
    <property type="project" value="UniProtKB-ARBA"/>
</dbReference>